<dbReference type="EMBL" id="JACSPW010000026">
    <property type="protein sequence ID" value="MBD8034917.1"/>
    <property type="molecule type" value="Genomic_DNA"/>
</dbReference>
<accession>A0ABR8XSM9</accession>
<dbReference type="PROSITE" id="PS51257">
    <property type="entry name" value="PROKAR_LIPOPROTEIN"/>
    <property type="match status" value="1"/>
</dbReference>
<name>A0ABR8XSM9_9BACL</name>
<feature type="chain" id="PRO_5045557012" evidence="1">
    <location>
        <begin position="23"/>
        <end position="140"/>
    </location>
</feature>
<organism evidence="2 3">
    <name type="scientific">Solibacillus merdavium</name>
    <dbReference type="NCBI Taxonomy" id="2762218"/>
    <lineage>
        <taxon>Bacteria</taxon>
        <taxon>Bacillati</taxon>
        <taxon>Bacillota</taxon>
        <taxon>Bacilli</taxon>
        <taxon>Bacillales</taxon>
        <taxon>Caryophanaceae</taxon>
        <taxon>Solibacillus</taxon>
    </lineage>
</organism>
<feature type="signal peptide" evidence="1">
    <location>
        <begin position="1"/>
        <end position="22"/>
    </location>
</feature>
<dbReference type="RefSeq" id="WP_191705398.1">
    <property type="nucleotide sequence ID" value="NZ_JACSPW010000026.1"/>
</dbReference>
<protein>
    <submittedName>
        <fullName evidence="2">PhoU family transcriptional regulator</fullName>
    </submittedName>
</protein>
<evidence type="ECO:0000313" key="2">
    <source>
        <dbReference type="EMBL" id="MBD8034917.1"/>
    </source>
</evidence>
<gene>
    <name evidence="2" type="ORF">H9632_17800</name>
</gene>
<keyword evidence="1" id="KW-0732">Signal</keyword>
<comment type="caution">
    <text evidence="2">The sequence shown here is derived from an EMBL/GenBank/DDBJ whole genome shotgun (WGS) entry which is preliminary data.</text>
</comment>
<reference evidence="2 3" key="1">
    <citation type="submission" date="2020-08" db="EMBL/GenBank/DDBJ databases">
        <title>A Genomic Blueprint of the Chicken Gut Microbiome.</title>
        <authorList>
            <person name="Gilroy R."/>
            <person name="Ravi A."/>
            <person name="Getino M."/>
            <person name="Pursley I."/>
            <person name="Horton D.L."/>
            <person name="Alikhan N.-F."/>
            <person name="Baker D."/>
            <person name="Gharbi K."/>
            <person name="Hall N."/>
            <person name="Watson M."/>
            <person name="Adriaenssens E.M."/>
            <person name="Foster-Nyarko E."/>
            <person name="Jarju S."/>
            <person name="Secka A."/>
            <person name="Antonio M."/>
            <person name="Oren A."/>
            <person name="Chaudhuri R."/>
            <person name="La Ragione R.M."/>
            <person name="Hildebrand F."/>
            <person name="Pallen M.J."/>
        </authorList>
    </citation>
    <scope>NUCLEOTIDE SEQUENCE [LARGE SCALE GENOMIC DNA]</scope>
    <source>
        <strain evidence="2 3">Sa1YVA6</strain>
    </source>
</reference>
<sequence>MNRLLLIVLLSFILFGCSDVNSESDSSPILDKEFVEANAEIGQTKDEVEEIFGTKYFSGEGEFETNEVWVYDKVKDDFEYEKSIQIVPFDEIREGNVDYQLYINFVEDETFMYLYIYRGEDGELWQYQVNPDGTTQDRKM</sequence>
<keyword evidence="3" id="KW-1185">Reference proteome</keyword>
<dbReference type="Proteomes" id="UP000600565">
    <property type="component" value="Unassembled WGS sequence"/>
</dbReference>
<proteinExistence type="predicted"/>
<evidence type="ECO:0000313" key="3">
    <source>
        <dbReference type="Proteomes" id="UP000600565"/>
    </source>
</evidence>
<evidence type="ECO:0000256" key="1">
    <source>
        <dbReference type="SAM" id="SignalP"/>
    </source>
</evidence>